<reference evidence="1 2" key="1">
    <citation type="submission" date="2018-06" db="EMBL/GenBank/DDBJ databases">
        <authorList>
            <person name="Feng T."/>
            <person name="Jeon C.O."/>
        </authorList>
    </citation>
    <scope>NUCLEOTIDE SEQUENCE [LARGE SCALE GENOMIC DNA]</scope>
    <source>
        <strain evidence="1 2">S23</strain>
    </source>
</reference>
<protein>
    <submittedName>
        <fullName evidence="1">Uncharacterized protein</fullName>
    </submittedName>
</protein>
<organism evidence="1 2">
    <name type="scientific">Cupriavidus lacunae</name>
    <dbReference type="NCBI Taxonomy" id="2666307"/>
    <lineage>
        <taxon>Bacteria</taxon>
        <taxon>Pseudomonadati</taxon>
        <taxon>Pseudomonadota</taxon>
        <taxon>Betaproteobacteria</taxon>
        <taxon>Burkholderiales</taxon>
        <taxon>Burkholderiaceae</taxon>
        <taxon>Cupriavidus</taxon>
    </lineage>
</organism>
<evidence type="ECO:0000313" key="2">
    <source>
        <dbReference type="Proteomes" id="UP000255165"/>
    </source>
</evidence>
<gene>
    <name evidence="1" type="ORF">DN412_02015</name>
</gene>
<comment type="caution">
    <text evidence="1">The sequence shown here is derived from an EMBL/GenBank/DDBJ whole genome shotgun (WGS) entry which is preliminary data.</text>
</comment>
<dbReference type="Proteomes" id="UP000255165">
    <property type="component" value="Unassembled WGS sequence"/>
</dbReference>
<evidence type="ECO:0000313" key="1">
    <source>
        <dbReference type="EMBL" id="RDK11706.1"/>
    </source>
</evidence>
<sequence>MIGVLLLAGAALAQTSPANKPIESTHRAGPNGLEGWIESYPFEDGQSYPTTLVIAQGRYVIRRIKGDPFVWRWMFWENGKQVAYQTGSLHFNLWCVLVDIPSGRELAHHDCYRELADDAPAWVKSLQDAR</sequence>
<dbReference type="RefSeq" id="WP_115012981.1">
    <property type="nucleotide sequence ID" value="NZ_QKWJ01000002.1"/>
</dbReference>
<accession>A0A370P1G4</accession>
<keyword evidence="2" id="KW-1185">Reference proteome</keyword>
<proteinExistence type="predicted"/>
<dbReference type="EMBL" id="QKWJ01000002">
    <property type="protein sequence ID" value="RDK11706.1"/>
    <property type="molecule type" value="Genomic_DNA"/>
</dbReference>
<name>A0A370P1G4_9BURK</name>
<dbReference type="AlphaFoldDB" id="A0A370P1G4"/>